<gene>
    <name evidence="1" type="ORF">LOK49_LG15G02410</name>
</gene>
<name>A0ACC0F4Z7_9ERIC</name>
<keyword evidence="2" id="KW-1185">Reference proteome</keyword>
<proteinExistence type="predicted"/>
<dbReference type="EMBL" id="CM045768">
    <property type="protein sequence ID" value="KAI7983709.1"/>
    <property type="molecule type" value="Genomic_DNA"/>
</dbReference>
<organism evidence="1 2">
    <name type="scientific">Camellia lanceoleosa</name>
    <dbReference type="NCBI Taxonomy" id="1840588"/>
    <lineage>
        <taxon>Eukaryota</taxon>
        <taxon>Viridiplantae</taxon>
        <taxon>Streptophyta</taxon>
        <taxon>Embryophyta</taxon>
        <taxon>Tracheophyta</taxon>
        <taxon>Spermatophyta</taxon>
        <taxon>Magnoliopsida</taxon>
        <taxon>eudicotyledons</taxon>
        <taxon>Gunneridae</taxon>
        <taxon>Pentapetalae</taxon>
        <taxon>asterids</taxon>
        <taxon>Ericales</taxon>
        <taxon>Theaceae</taxon>
        <taxon>Camellia</taxon>
    </lineage>
</organism>
<reference evidence="1 2" key="1">
    <citation type="journal article" date="2022" name="Plant J.">
        <title>Chromosome-level genome of Camellia lanceoleosa provides a valuable resource for understanding genome evolution and self-incompatibility.</title>
        <authorList>
            <person name="Gong W."/>
            <person name="Xiao S."/>
            <person name="Wang L."/>
            <person name="Liao Z."/>
            <person name="Chang Y."/>
            <person name="Mo W."/>
            <person name="Hu G."/>
            <person name="Li W."/>
            <person name="Zhao G."/>
            <person name="Zhu H."/>
            <person name="Hu X."/>
            <person name="Ji K."/>
            <person name="Xiang X."/>
            <person name="Song Q."/>
            <person name="Yuan D."/>
            <person name="Jin S."/>
            <person name="Zhang L."/>
        </authorList>
    </citation>
    <scope>NUCLEOTIDE SEQUENCE [LARGE SCALE GENOMIC DNA]</scope>
    <source>
        <strain evidence="1">SQ_2022a</strain>
    </source>
</reference>
<accession>A0ACC0F4Z7</accession>
<evidence type="ECO:0000313" key="1">
    <source>
        <dbReference type="EMBL" id="KAI7983709.1"/>
    </source>
</evidence>
<protein>
    <submittedName>
        <fullName evidence="1">Lipid II flippase MurJ</fullName>
    </submittedName>
</protein>
<comment type="caution">
    <text evidence="1">The sequence shown here is derived from an EMBL/GenBank/DDBJ whole genome shotgun (WGS) entry which is preliminary data.</text>
</comment>
<dbReference type="Proteomes" id="UP001060215">
    <property type="component" value="Chromosome 11"/>
</dbReference>
<evidence type="ECO:0000313" key="2">
    <source>
        <dbReference type="Proteomes" id="UP001060215"/>
    </source>
</evidence>
<sequence length="175" mass="19546">MISTSRLPTCFSLHIHGDIEIFLDLFSDVRGNNLTGTIPDNIGNCTSFEIFLICKFFHSLTDALGSPFYIVRELLVVVFYALGDAKRPFLVSVGATALNAILDWLFISKFYFGARGSMHTSRKLNPLRFHMQCSYFHTSLHMACSIACGRAKWLFVVLSATSEDGDDDDNSVTKT</sequence>